<accession>A0A6P7MY17</accession>
<keyword evidence="3" id="KW-0539">Nucleus</keyword>
<dbReference type="Pfam" id="PF15772">
    <property type="entry name" value="UPF0688"/>
    <property type="match status" value="1"/>
</dbReference>
<dbReference type="PANTHER" id="PTHR28491:SF1">
    <property type="entry name" value="UPF0688 PROTEIN C1ORF174"/>
    <property type="match status" value="1"/>
</dbReference>
<dbReference type="RefSeq" id="XP_029011872.1">
    <property type="nucleotide sequence ID" value="XM_029156039.3"/>
</dbReference>
<sequence>MTPRCCVALQMSGQINNLKPRKRKSSSEVKRPRMASATRRRCPDGPKTRPAAGSSCVGGAQSTPPSSLERSRIACECHPATGARRCSASPELQGRDGKENETGPGAGAARCGGKAQPEDMDSEDASKSIFPDDDSNQILPVEQFFGNMDAVQDFPQRSPATSASVPREHRRRHYYAREDSDEDEDEGRGSTGGAS</sequence>
<organism evidence="5 6">
    <name type="scientific">Betta splendens</name>
    <name type="common">Siamese fighting fish</name>
    <dbReference type="NCBI Taxonomy" id="158456"/>
    <lineage>
        <taxon>Eukaryota</taxon>
        <taxon>Metazoa</taxon>
        <taxon>Chordata</taxon>
        <taxon>Craniata</taxon>
        <taxon>Vertebrata</taxon>
        <taxon>Euteleostomi</taxon>
        <taxon>Actinopterygii</taxon>
        <taxon>Neopterygii</taxon>
        <taxon>Teleostei</taxon>
        <taxon>Neoteleostei</taxon>
        <taxon>Acanthomorphata</taxon>
        <taxon>Anabantaria</taxon>
        <taxon>Anabantiformes</taxon>
        <taxon>Anabantoidei</taxon>
        <taxon>Osphronemidae</taxon>
        <taxon>Betta</taxon>
    </lineage>
</organism>
<evidence type="ECO:0000256" key="1">
    <source>
        <dbReference type="ARBA" id="ARBA00004123"/>
    </source>
</evidence>
<dbReference type="GeneID" id="114858607"/>
<dbReference type="CTD" id="138850445"/>
<evidence type="ECO:0000256" key="2">
    <source>
        <dbReference type="ARBA" id="ARBA00006634"/>
    </source>
</evidence>
<protein>
    <submittedName>
        <fullName evidence="6">UPF0688 protein C1orf174 homolog isoform X1</fullName>
    </submittedName>
</protein>
<evidence type="ECO:0000313" key="6">
    <source>
        <dbReference type="RefSeq" id="XP_029011872.1"/>
    </source>
</evidence>
<evidence type="ECO:0000256" key="3">
    <source>
        <dbReference type="ARBA" id="ARBA00023242"/>
    </source>
</evidence>
<dbReference type="InParanoid" id="A0A6P7MY17"/>
<dbReference type="PANTHER" id="PTHR28491">
    <property type="entry name" value="UPF0688 PROTEIN C1ORF174"/>
    <property type="match status" value="1"/>
</dbReference>
<reference evidence="6" key="1">
    <citation type="submission" date="2025-08" db="UniProtKB">
        <authorList>
            <consortium name="RefSeq"/>
        </authorList>
    </citation>
    <scope>IDENTIFICATION</scope>
</reference>
<dbReference type="Proteomes" id="UP000515150">
    <property type="component" value="Chromosome 7"/>
</dbReference>
<comment type="subcellular location">
    <subcellularLocation>
        <location evidence="1">Nucleus</location>
    </subcellularLocation>
</comment>
<dbReference type="GO" id="GO:0005634">
    <property type="term" value="C:nucleus"/>
    <property type="evidence" value="ECO:0007669"/>
    <property type="project" value="UniProtKB-SubCell"/>
</dbReference>
<gene>
    <name evidence="6" type="primary">c7h1orf174</name>
</gene>
<evidence type="ECO:0000313" key="5">
    <source>
        <dbReference type="Proteomes" id="UP000515150"/>
    </source>
</evidence>
<dbReference type="KEGG" id="bspl:114858607"/>
<keyword evidence="5" id="KW-1185">Reference proteome</keyword>
<name>A0A6P7MY17_BETSP</name>
<feature type="region of interest" description="Disordered" evidence="4">
    <location>
        <begin position="11"/>
        <end position="195"/>
    </location>
</feature>
<dbReference type="InterPro" id="IPR031530">
    <property type="entry name" value="UPF0688"/>
</dbReference>
<comment type="similarity">
    <text evidence="2">Belongs to the UPF0688 family.</text>
</comment>
<dbReference type="AlphaFoldDB" id="A0A6P7MY17"/>
<evidence type="ECO:0000256" key="4">
    <source>
        <dbReference type="SAM" id="MobiDB-lite"/>
    </source>
</evidence>
<proteinExistence type="inferred from homology"/>
<dbReference type="OrthoDB" id="8730115at2759"/>